<dbReference type="EMBL" id="JAAZON010000019">
    <property type="protein sequence ID" value="NMC61632.1"/>
    <property type="molecule type" value="Genomic_DNA"/>
</dbReference>
<name>A0A7X9IJ08_9DELT</name>
<protein>
    <submittedName>
        <fullName evidence="1">HU family DNA-binding protein</fullName>
    </submittedName>
</protein>
<proteinExistence type="predicted"/>
<dbReference type="Proteomes" id="UP000524246">
    <property type="component" value="Unassembled WGS sequence"/>
</dbReference>
<feature type="non-terminal residue" evidence="1">
    <location>
        <position position="1"/>
    </location>
</feature>
<evidence type="ECO:0000313" key="2">
    <source>
        <dbReference type="Proteomes" id="UP000524246"/>
    </source>
</evidence>
<reference evidence="1 2" key="1">
    <citation type="journal article" date="2020" name="Biotechnol. Biofuels">
        <title>New insights from the biogas microbiome by comprehensive genome-resolved metagenomics of nearly 1600 species originating from multiple anaerobic digesters.</title>
        <authorList>
            <person name="Campanaro S."/>
            <person name="Treu L."/>
            <person name="Rodriguez-R L.M."/>
            <person name="Kovalovszki A."/>
            <person name="Ziels R.M."/>
            <person name="Maus I."/>
            <person name="Zhu X."/>
            <person name="Kougias P.G."/>
            <person name="Basile A."/>
            <person name="Luo G."/>
            <person name="Schluter A."/>
            <person name="Konstantinidis K.T."/>
            <person name="Angelidaki I."/>
        </authorList>
    </citation>
    <scope>NUCLEOTIDE SEQUENCE [LARGE SCALE GENOMIC DNA]</scope>
    <source>
        <strain evidence="1">AS27yjCOA_65</strain>
    </source>
</reference>
<comment type="caution">
    <text evidence="1">The sequence shown here is derived from an EMBL/GenBank/DDBJ whole genome shotgun (WGS) entry which is preliminary data.</text>
</comment>
<keyword evidence="1" id="KW-0238">DNA-binding</keyword>
<gene>
    <name evidence="1" type="ORF">GYA55_00540</name>
</gene>
<dbReference type="AlphaFoldDB" id="A0A7X9IJ08"/>
<dbReference type="InterPro" id="IPR010992">
    <property type="entry name" value="IHF-like_DNA-bd_dom_sf"/>
</dbReference>
<dbReference type="InterPro" id="IPR000119">
    <property type="entry name" value="Hist_DNA-bd"/>
</dbReference>
<dbReference type="GO" id="GO:0003677">
    <property type="term" value="F:DNA binding"/>
    <property type="evidence" value="ECO:0007669"/>
    <property type="project" value="UniProtKB-KW"/>
</dbReference>
<accession>A0A7X9IJ08</accession>
<dbReference type="SUPFAM" id="SSF47729">
    <property type="entry name" value="IHF-like DNA-binding proteins"/>
    <property type="match status" value="1"/>
</dbReference>
<dbReference type="GO" id="GO:0030527">
    <property type="term" value="F:structural constituent of chromatin"/>
    <property type="evidence" value="ECO:0007669"/>
    <property type="project" value="InterPro"/>
</dbReference>
<evidence type="ECO:0000313" key="1">
    <source>
        <dbReference type="EMBL" id="NMC61632.1"/>
    </source>
</evidence>
<dbReference type="Pfam" id="PF00216">
    <property type="entry name" value="Bac_DNA_binding"/>
    <property type="match status" value="1"/>
</dbReference>
<dbReference type="Gene3D" id="4.10.520.10">
    <property type="entry name" value="IHF-like DNA-binding proteins"/>
    <property type="match status" value="1"/>
</dbReference>
<sequence>GRNPATGETIQIPARKRVRFVATKALKDAVLQ</sequence>
<organism evidence="1 2">
    <name type="scientific">SAR324 cluster bacterium</name>
    <dbReference type="NCBI Taxonomy" id="2024889"/>
    <lineage>
        <taxon>Bacteria</taxon>
        <taxon>Deltaproteobacteria</taxon>
        <taxon>SAR324 cluster</taxon>
    </lineage>
</organism>